<keyword evidence="2" id="KW-0479">Metal-binding</keyword>
<dbReference type="PROSITE" id="PS00198">
    <property type="entry name" value="4FE4S_FER_1"/>
    <property type="match status" value="1"/>
</dbReference>
<dbReference type="Pfam" id="PF13237">
    <property type="entry name" value="Fer4_10"/>
    <property type="match status" value="1"/>
</dbReference>
<dbReference type="EMBL" id="RXIF01000006">
    <property type="protein sequence ID" value="RZN64646.1"/>
    <property type="molecule type" value="Genomic_DNA"/>
</dbReference>
<proteinExistence type="predicted"/>
<dbReference type="GO" id="GO:0016491">
    <property type="term" value="F:oxidoreductase activity"/>
    <property type="evidence" value="ECO:0007669"/>
    <property type="project" value="UniProtKB-ARBA"/>
</dbReference>
<dbReference type="PANTHER" id="PTHR24960:SF79">
    <property type="entry name" value="PHOTOSYSTEM I IRON-SULFUR CENTER"/>
    <property type="match status" value="1"/>
</dbReference>
<dbReference type="GO" id="GO:0046872">
    <property type="term" value="F:metal ion binding"/>
    <property type="evidence" value="ECO:0007669"/>
    <property type="project" value="UniProtKB-KW"/>
</dbReference>
<feature type="domain" description="4Fe-4S ferredoxin-type" evidence="5">
    <location>
        <begin position="27"/>
        <end position="55"/>
    </location>
</feature>
<dbReference type="AlphaFoldDB" id="A0A520KS71"/>
<sequence length="77" mass="8318">MQIEGECVLCGACVGVCPVDNLTIVGGELKIGEGCIGCGSCEKICPVEAISGRLSRSKNFSRGDIHIKYLLYRKNRR</sequence>
<dbReference type="InterPro" id="IPR017900">
    <property type="entry name" value="4Fe4S_Fe_S_CS"/>
</dbReference>
<accession>A0A520KS71</accession>
<dbReference type="PANTHER" id="PTHR24960">
    <property type="entry name" value="PHOTOSYSTEM I IRON-SULFUR CENTER-RELATED"/>
    <property type="match status" value="1"/>
</dbReference>
<organism evidence="6 7">
    <name type="scientific">Methanoliparum thermophilum</name>
    <dbReference type="NCBI Taxonomy" id="2491083"/>
    <lineage>
        <taxon>Archaea</taxon>
        <taxon>Methanobacteriati</taxon>
        <taxon>Methanobacteriota</taxon>
        <taxon>Candidatus Methanoliparia</taxon>
        <taxon>Candidatus Methanoliparales</taxon>
        <taxon>Candidatus Methanoliparaceae</taxon>
        <taxon>Candidatus Methanoliparum</taxon>
    </lineage>
</organism>
<dbReference type="Proteomes" id="UP000317158">
    <property type="component" value="Unassembled WGS sequence"/>
</dbReference>
<reference evidence="6 7" key="1">
    <citation type="journal article" date="2019" name="Nat. Microbiol.">
        <title>Wide diversity of methane and short-chain alkane metabolisms in uncultured archaea.</title>
        <authorList>
            <person name="Borrel G."/>
            <person name="Adam P.S."/>
            <person name="McKay L.J."/>
            <person name="Chen L.X."/>
            <person name="Sierra-Garcia I.N."/>
            <person name="Sieber C.M."/>
            <person name="Letourneur Q."/>
            <person name="Ghozlane A."/>
            <person name="Andersen G.L."/>
            <person name="Li W.J."/>
            <person name="Hallam S.J."/>
            <person name="Muyzer G."/>
            <person name="de Oliveira V.M."/>
            <person name="Inskeep W.P."/>
            <person name="Banfield J.F."/>
            <person name="Gribaldo S."/>
        </authorList>
    </citation>
    <scope>NUCLEOTIDE SEQUENCE [LARGE SCALE GENOMIC DNA]</scope>
    <source>
        <strain evidence="6">NM1a</strain>
    </source>
</reference>
<dbReference type="Gene3D" id="3.30.70.20">
    <property type="match status" value="1"/>
</dbReference>
<dbReference type="SUPFAM" id="SSF54862">
    <property type="entry name" value="4Fe-4S ferredoxins"/>
    <property type="match status" value="1"/>
</dbReference>
<feature type="domain" description="4Fe-4S ferredoxin-type" evidence="5">
    <location>
        <begin position="1"/>
        <end position="26"/>
    </location>
</feature>
<dbReference type="InterPro" id="IPR050157">
    <property type="entry name" value="PSI_iron-sulfur_center"/>
</dbReference>
<name>A0A520KS71_METT2</name>
<keyword evidence="3" id="KW-0408">Iron</keyword>
<protein>
    <submittedName>
        <fullName evidence="6">4Fe-4S dicluster domain-containing protein</fullName>
    </submittedName>
</protein>
<evidence type="ECO:0000256" key="3">
    <source>
        <dbReference type="ARBA" id="ARBA00023004"/>
    </source>
</evidence>
<evidence type="ECO:0000256" key="1">
    <source>
        <dbReference type="ARBA" id="ARBA00022485"/>
    </source>
</evidence>
<keyword evidence="1" id="KW-0004">4Fe-4S</keyword>
<dbReference type="GO" id="GO:0051539">
    <property type="term" value="F:4 iron, 4 sulfur cluster binding"/>
    <property type="evidence" value="ECO:0007669"/>
    <property type="project" value="UniProtKB-KW"/>
</dbReference>
<dbReference type="PROSITE" id="PS51379">
    <property type="entry name" value="4FE4S_FER_2"/>
    <property type="match status" value="2"/>
</dbReference>
<evidence type="ECO:0000313" key="6">
    <source>
        <dbReference type="EMBL" id="RZN64646.1"/>
    </source>
</evidence>
<gene>
    <name evidence="6" type="ORF">EF806_03935</name>
</gene>
<keyword evidence="4" id="KW-0411">Iron-sulfur</keyword>
<evidence type="ECO:0000259" key="5">
    <source>
        <dbReference type="PROSITE" id="PS51379"/>
    </source>
</evidence>
<evidence type="ECO:0000256" key="2">
    <source>
        <dbReference type="ARBA" id="ARBA00022723"/>
    </source>
</evidence>
<comment type="caution">
    <text evidence="6">The sequence shown here is derived from an EMBL/GenBank/DDBJ whole genome shotgun (WGS) entry which is preliminary data.</text>
</comment>
<evidence type="ECO:0000256" key="4">
    <source>
        <dbReference type="ARBA" id="ARBA00023014"/>
    </source>
</evidence>
<dbReference type="InterPro" id="IPR017896">
    <property type="entry name" value="4Fe4S_Fe-S-bd"/>
</dbReference>
<evidence type="ECO:0000313" key="7">
    <source>
        <dbReference type="Proteomes" id="UP000317158"/>
    </source>
</evidence>